<feature type="region of interest" description="Disordered" evidence="1">
    <location>
        <begin position="21"/>
        <end position="98"/>
    </location>
</feature>
<protein>
    <submittedName>
        <fullName evidence="4">Fatty acid desaturase</fullName>
    </submittedName>
</protein>
<dbReference type="GO" id="GO:0046513">
    <property type="term" value="P:ceramide biosynthetic process"/>
    <property type="evidence" value="ECO:0007669"/>
    <property type="project" value="TreeGrafter"/>
</dbReference>
<sequence length="540" mass="60242">MAHRRIAAAPLERRVPDGVVHLARPGRPHRPRPPRARARDARLPRMGQEPVRTPGQHRRQCRLGAPAADQARRRAGGGRVRRDGLRRPAGSAHPRAVGRRRAVGYVPHARRAARRLACARAGARSRRGRARGVPARRQGDPAGRLRSAAAGAVRRRRRARGVHRMRAALRRRGPPDLARPPRQRASVRAGRGARRDRGPPALAREAAGGDIDMNDRIRIRDLFTRDEIRALTARSNWRGAWAVGSTWAVIALAFAGLAYARAHFPAWGFALALAAGMTIIAGRQLCLGILQHDAAHGTLFRTRWANDVLVDWLCARPIWNALHKYRPYHLMHHATTSSRADPDLSLVAGLPTTRASLARKCLRDLSGVTGVKFLIGRALMDAGVLQWSLTNDIRRLPQTGRRWWDYPRAFLRAAAGMLITNAILLGALWASGHPWLYGVWVLAYVTPFPLFIRIRSMAEHACLETSDDPLRNTRTTHAGWLARATVAPIRVNYHVEHHLMASVPYFRLPKMHRMLRARGCVARPPSYWQVLRTVSAKTAA</sequence>
<dbReference type="Proteomes" id="UP000002700">
    <property type="component" value="Chromosome I"/>
</dbReference>
<dbReference type="PANTHER" id="PTHR12879:SF8">
    <property type="entry name" value="SPHINGOLIPID DELTA(4)-DESATURASE DES1"/>
    <property type="match status" value="1"/>
</dbReference>
<reference evidence="4 5" key="1">
    <citation type="submission" date="2005-09" db="EMBL/GenBank/DDBJ databases">
        <authorList>
            <person name="Woods D.E."/>
            <person name="Nierman W.C."/>
        </authorList>
    </citation>
    <scope>NUCLEOTIDE SEQUENCE [LARGE SCALE GENOMIC DNA]</scope>
    <source>
        <strain evidence="4 5">1710b</strain>
    </source>
</reference>
<dbReference type="HOGENOM" id="CLU_504053_0_0_4"/>
<feature type="transmembrane region" description="Helical" evidence="2">
    <location>
        <begin position="409"/>
        <end position="429"/>
    </location>
</feature>
<keyword evidence="2" id="KW-0812">Transmembrane</keyword>
<dbReference type="KEGG" id="bpm:BURPS1710b_0282"/>
<feature type="compositionally biased region" description="Basic residues" evidence="1">
    <location>
        <begin position="153"/>
        <end position="172"/>
    </location>
</feature>
<feature type="compositionally biased region" description="Low complexity" evidence="1">
    <location>
        <begin position="131"/>
        <end position="152"/>
    </location>
</feature>
<feature type="transmembrane region" description="Helical" evidence="2">
    <location>
        <begin position="239"/>
        <end position="260"/>
    </location>
</feature>
<evidence type="ECO:0000313" key="4">
    <source>
        <dbReference type="EMBL" id="ABA48268.1"/>
    </source>
</evidence>
<feature type="transmembrane region" description="Helical" evidence="2">
    <location>
        <begin position="266"/>
        <end position="290"/>
    </location>
</feature>
<dbReference type="AlphaFoldDB" id="Q3JXK5"/>
<feature type="domain" description="Fatty acid desaturase" evidence="3">
    <location>
        <begin position="271"/>
        <end position="529"/>
    </location>
</feature>
<evidence type="ECO:0000313" key="5">
    <source>
        <dbReference type="Proteomes" id="UP000002700"/>
    </source>
</evidence>
<accession>Q3JXK5</accession>
<name>Q3JXK5_BURP1</name>
<evidence type="ECO:0000256" key="2">
    <source>
        <dbReference type="SAM" id="Phobius"/>
    </source>
</evidence>
<feature type="region of interest" description="Disordered" evidence="1">
    <location>
        <begin position="119"/>
        <end position="206"/>
    </location>
</feature>
<dbReference type="EnsemblBacteria" id="ABA48268">
    <property type="protein sequence ID" value="ABA48268"/>
    <property type="gene ID" value="BURPS1710b_0282"/>
</dbReference>
<dbReference type="GO" id="GO:0042284">
    <property type="term" value="F:sphingolipid delta-4 desaturase activity"/>
    <property type="evidence" value="ECO:0007669"/>
    <property type="project" value="TreeGrafter"/>
</dbReference>
<dbReference type="GO" id="GO:0016020">
    <property type="term" value="C:membrane"/>
    <property type="evidence" value="ECO:0007669"/>
    <property type="project" value="GOC"/>
</dbReference>
<dbReference type="InterPro" id="IPR005804">
    <property type="entry name" value="FA_desaturase_dom"/>
</dbReference>
<dbReference type="Pfam" id="PF00487">
    <property type="entry name" value="FA_desaturase"/>
    <property type="match status" value="1"/>
</dbReference>
<dbReference type="EMBL" id="CP000124">
    <property type="protein sequence ID" value="ABA48268.1"/>
    <property type="molecule type" value="Genomic_DNA"/>
</dbReference>
<dbReference type="PANTHER" id="PTHR12879">
    <property type="entry name" value="SPHINGOLIPID DELTA 4 DESATURASE/C-4 HYDROXYLASE PROTEIN DES2"/>
    <property type="match status" value="1"/>
</dbReference>
<feature type="transmembrane region" description="Helical" evidence="2">
    <location>
        <begin position="435"/>
        <end position="452"/>
    </location>
</feature>
<organism evidence="4 5">
    <name type="scientific">Burkholderia pseudomallei (strain 1710b)</name>
    <dbReference type="NCBI Taxonomy" id="320372"/>
    <lineage>
        <taxon>Bacteria</taxon>
        <taxon>Pseudomonadati</taxon>
        <taxon>Pseudomonadota</taxon>
        <taxon>Betaproteobacteria</taxon>
        <taxon>Burkholderiales</taxon>
        <taxon>Burkholderiaceae</taxon>
        <taxon>Burkholderia</taxon>
        <taxon>pseudomallei group</taxon>
    </lineage>
</organism>
<keyword evidence="2" id="KW-0472">Membrane</keyword>
<keyword evidence="2" id="KW-1133">Transmembrane helix</keyword>
<evidence type="ECO:0000256" key="1">
    <source>
        <dbReference type="SAM" id="MobiDB-lite"/>
    </source>
</evidence>
<feature type="compositionally biased region" description="Basic residues" evidence="1">
    <location>
        <begin position="24"/>
        <end position="36"/>
    </location>
</feature>
<proteinExistence type="predicted"/>
<evidence type="ECO:0000259" key="3">
    <source>
        <dbReference type="Pfam" id="PF00487"/>
    </source>
</evidence>
<dbReference type="CDD" id="cd03510">
    <property type="entry name" value="Rhizobitoxine-FADS-like"/>
    <property type="match status" value="1"/>
</dbReference>
<gene>
    <name evidence="4" type="ordered locus">BURPS1710b_0282</name>
</gene>